<protein>
    <submittedName>
        <fullName evidence="2">Uncharacterized protein</fullName>
    </submittedName>
</protein>
<dbReference type="GeneID" id="25297660"/>
<proteinExistence type="predicted"/>
<dbReference type="RefSeq" id="XP_013268998.1">
    <property type="nucleotide sequence ID" value="XM_013413544.1"/>
</dbReference>
<evidence type="ECO:0000313" key="2">
    <source>
        <dbReference type="EMBL" id="KIX01862.1"/>
    </source>
</evidence>
<dbReference type="EMBL" id="KN847481">
    <property type="protein sequence ID" value="KIX01862.1"/>
    <property type="molecule type" value="Genomic_DNA"/>
</dbReference>
<evidence type="ECO:0000313" key="3">
    <source>
        <dbReference type="Proteomes" id="UP000053617"/>
    </source>
</evidence>
<organism evidence="2 3">
    <name type="scientific">Rhinocladiella mackenziei CBS 650.93</name>
    <dbReference type="NCBI Taxonomy" id="1442369"/>
    <lineage>
        <taxon>Eukaryota</taxon>
        <taxon>Fungi</taxon>
        <taxon>Dikarya</taxon>
        <taxon>Ascomycota</taxon>
        <taxon>Pezizomycotina</taxon>
        <taxon>Eurotiomycetes</taxon>
        <taxon>Chaetothyriomycetidae</taxon>
        <taxon>Chaetothyriales</taxon>
        <taxon>Herpotrichiellaceae</taxon>
        <taxon>Rhinocladiella</taxon>
    </lineage>
</organism>
<dbReference type="AlphaFoldDB" id="A0A0D2FIK8"/>
<sequence>MLFSTLRRRTPADPIEATEDQETPSQTSRGRFIIFPAIIPRKSCSSLLISARKGQLTSPSSKKSLQDALEQYLYSTEDPPPKTFLETLVDAIGVPATLFDKDNKQVTHSEDSDAFISNPPPGASSTIPPKSVRFRQETQSLRRNQDLLQATNQRQHHVYLQFSWPTQVHDSEPQILKSLTQFRELEDRDYFVPSARFPFPSTWNKHTSGQPL</sequence>
<dbReference type="HOGENOM" id="CLU_1300292_0_0_1"/>
<dbReference type="Proteomes" id="UP000053617">
    <property type="component" value="Unassembled WGS sequence"/>
</dbReference>
<feature type="region of interest" description="Disordered" evidence="1">
    <location>
        <begin position="1"/>
        <end position="27"/>
    </location>
</feature>
<gene>
    <name evidence="2" type="ORF">Z518_09589</name>
</gene>
<evidence type="ECO:0000256" key="1">
    <source>
        <dbReference type="SAM" id="MobiDB-lite"/>
    </source>
</evidence>
<accession>A0A0D2FIK8</accession>
<feature type="region of interest" description="Disordered" evidence="1">
    <location>
        <begin position="107"/>
        <end position="129"/>
    </location>
</feature>
<dbReference type="OrthoDB" id="4146581at2759"/>
<dbReference type="VEuPathDB" id="FungiDB:Z518_09589"/>
<name>A0A0D2FIK8_9EURO</name>
<keyword evidence="3" id="KW-1185">Reference proteome</keyword>
<reference evidence="2 3" key="1">
    <citation type="submission" date="2015-01" db="EMBL/GenBank/DDBJ databases">
        <title>The Genome Sequence of Rhinocladiella mackenzie CBS 650.93.</title>
        <authorList>
            <consortium name="The Broad Institute Genomics Platform"/>
            <person name="Cuomo C."/>
            <person name="de Hoog S."/>
            <person name="Gorbushina A."/>
            <person name="Stielow B."/>
            <person name="Teixiera M."/>
            <person name="Abouelleil A."/>
            <person name="Chapman S.B."/>
            <person name="Priest M."/>
            <person name="Young S.K."/>
            <person name="Wortman J."/>
            <person name="Nusbaum C."/>
            <person name="Birren B."/>
        </authorList>
    </citation>
    <scope>NUCLEOTIDE SEQUENCE [LARGE SCALE GENOMIC DNA]</scope>
    <source>
        <strain evidence="2 3">CBS 650.93</strain>
    </source>
</reference>